<evidence type="ECO:0000313" key="4">
    <source>
        <dbReference type="Proteomes" id="UP000000268"/>
    </source>
</evidence>
<dbReference type="InterPro" id="IPR002559">
    <property type="entry name" value="Transposase_11"/>
</dbReference>
<dbReference type="PANTHER" id="PTHR37319">
    <property type="entry name" value="TRANSPOSASE"/>
    <property type="match status" value="1"/>
</dbReference>
<keyword evidence="1" id="KW-0812">Transmembrane</keyword>
<dbReference type="eggNOG" id="COG3385">
    <property type="taxonomic scope" value="Bacteria"/>
</dbReference>
<dbReference type="InterPro" id="IPR047768">
    <property type="entry name" value="Tn5p-like"/>
</dbReference>
<dbReference type="RefSeq" id="WP_012162629.1">
    <property type="nucleotide sequence ID" value="NC_009925.1"/>
</dbReference>
<accession>B0BZT8</accession>
<sequence>MLPTCYQKVLRAHLSESQYLTLQLLILLLQSHRQIQLARLASMFPQPIHYSSRIRNLQRFLVLPQLSVRLLWFPILKHWLSEEFKTGHGNRAYRRARLKRTIDGYVVMAVDRTQWKGRNLMMVTVVWGKHALPVYWAPLPKSGSSSLKQQLRLLKTALKIFKPYPVVVLADRDFHSPKLALWLSQRQVEFVLRQKKSAYVQLQGEVDYQPLKERGFAPGQKGFLCDVYWGKRDQLGPFNLAFYWKRQYRGKGGKDPWFIMTSLPTLEQALSLYACRWGIEMMFKDCKSGGYNLERTKVNDARFLALVLVMAMAYCLATLAGYGLKKLKVNHYVARLNEHSRRRPRHSDFGTALYGHLWCCGMEVWTLLATELMQLKPHKRLNYQRGMRALSLIQTTL</sequence>
<keyword evidence="1" id="KW-0472">Membrane</keyword>
<dbReference type="Proteomes" id="UP000000268">
    <property type="component" value="Chromosome"/>
</dbReference>
<dbReference type="GO" id="GO:0006313">
    <property type="term" value="P:DNA transposition"/>
    <property type="evidence" value="ECO:0007669"/>
    <property type="project" value="InterPro"/>
</dbReference>
<keyword evidence="4" id="KW-1185">Reference proteome</keyword>
<organism evidence="3 4">
    <name type="scientific">Acaryochloris marina (strain MBIC 11017)</name>
    <dbReference type="NCBI Taxonomy" id="329726"/>
    <lineage>
        <taxon>Bacteria</taxon>
        <taxon>Bacillati</taxon>
        <taxon>Cyanobacteriota</taxon>
        <taxon>Cyanophyceae</taxon>
        <taxon>Acaryochloridales</taxon>
        <taxon>Acaryochloridaceae</taxon>
        <taxon>Acaryochloris</taxon>
    </lineage>
</organism>
<dbReference type="GO" id="GO:0003677">
    <property type="term" value="F:DNA binding"/>
    <property type="evidence" value="ECO:0007669"/>
    <property type="project" value="InterPro"/>
</dbReference>
<dbReference type="InterPro" id="IPR047658">
    <property type="entry name" value="IS4-like_transpos"/>
</dbReference>
<dbReference type="Pfam" id="PF01609">
    <property type="entry name" value="DDE_Tnp_1"/>
    <property type="match status" value="1"/>
</dbReference>
<reference evidence="3 4" key="1">
    <citation type="journal article" date="2008" name="Proc. Natl. Acad. Sci. U.S.A.">
        <title>Niche adaptation and genome expansion in the chlorophyll d-producing cyanobacterium Acaryochloris marina.</title>
        <authorList>
            <person name="Swingley W.D."/>
            <person name="Chen M."/>
            <person name="Cheung P.C."/>
            <person name="Conrad A.L."/>
            <person name="Dejesa L.C."/>
            <person name="Hao J."/>
            <person name="Honchak B.M."/>
            <person name="Karbach L.E."/>
            <person name="Kurdoglu A."/>
            <person name="Lahiri S."/>
            <person name="Mastrian S.D."/>
            <person name="Miyashita H."/>
            <person name="Page L."/>
            <person name="Ramakrishna P."/>
            <person name="Satoh S."/>
            <person name="Sattley W.M."/>
            <person name="Shimada Y."/>
            <person name="Taylor H.L."/>
            <person name="Tomo T."/>
            <person name="Tsuchiya T."/>
            <person name="Wang Z.T."/>
            <person name="Raymond J."/>
            <person name="Mimuro M."/>
            <person name="Blankenship R.E."/>
            <person name="Touchman J.W."/>
        </authorList>
    </citation>
    <scope>NUCLEOTIDE SEQUENCE [LARGE SCALE GENOMIC DNA]</scope>
    <source>
        <strain evidence="4">MBIC 11017</strain>
    </source>
</reference>
<keyword evidence="1" id="KW-1133">Transmembrane helix</keyword>
<feature type="domain" description="Transposase IS4-like" evidence="2">
    <location>
        <begin position="111"/>
        <end position="316"/>
    </location>
</feature>
<evidence type="ECO:0000256" key="1">
    <source>
        <dbReference type="SAM" id="Phobius"/>
    </source>
</evidence>
<evidence type="ECO:0000259" key="2">
    <source>
        <dbReference type="Pfam" id="PF01609"/>
    </source>
</evidence>
<dbReference type="OrthoDB" id="468082at2"/>
<dbReference type="HOGENOM" id="CLU_060706_0_1_3"/>
<proteinExistence type="predicted"/>
<protein>
    <submittedName>
        <fullName evidence="3">Transposase, IS4 family</fullName>
    </submittedName>
</protein>
<dbReference type="EMBL" id="CP000828">
    <property type="protein sequence ID" value="ABW27148.1"/>
    <property type="molecule type" value="Genomic_DNA"/>
</dbReference>
<evidence type="ECO:0000313" key="3">
    <source>
        <dbReference type="EMBL" id="ABW27148.1"/>
    </source>
</evidence>
<dbReference type="NCBIfam" id="NF033591">
    <property type="entry name" value="transpos_IS4_2"/>
    <property type="match status" value="1"/>
</dbReference>
<name>B0BZT8_ACAM1</name>
<feature type="transmembrane region" description="Helical" evidence="1">
    <location>
        <begin position="303"/>
        <end position="324"/>
    </location>
</feature>
<dbReference type="GO" id="GO:0004803">
    <property type="term" value="F:transposase activity"/>
    <property type="evidence" value="ECO:0007669"/>
    <property type="project" value="InterPro"/>
</dbReference>
<dbReference type="SUPFAM" id="SSF53098">
    <property type="entry name" value="Ribonuclease H-like"/>
    <property type="match status" value="1"/>
</dbReference>
<dbReference type="AlphaFoldDB" id="B0BZT8"/>
<dbReference type="STRING" id="329726.AM1_2133"/>
<gene>
    <name evidence="3" type="ordered locus">AM1_2133</name>
</gene>
<dbReference type="InterPro" id="IPR012337">
    <property type="entry name" value="RNaseH-like_sf"/>
</dbReference>
<dbReference type="PANTHER" id="PTHR37319:SF1">
    <property type="entry name" value="TRANSPOSASE TN5 DIMERISATION DOMAIN-CONTAINING PROTEIN"/>
    <property type="match status" value="1"/>
</dbReference>
<dbReference type="KEGG" id="amr:AM1_2133"/>
<dbReference type="Gene3D" id="3.90.350.10">
    <property type="entry name" value="Transposase Inhibitor Protein From Tn5, Chain A, domain 1"/>
    <property type="match status" value="1"/>
</dbReference>